<keyword evidence="5" id="KW-1185">Reference proteome</keyword>
<dbReference type="PRINTS" id="PR00080">
    <property type="entry name" value="SDRFAMILY"/>
</dbReference>
<dbReference type="InterPro" id="IPR036291">
    <property type="entry name" value="NAD(P)-bd_dom_sf"/>
</dbReference>
<dbReference type="AlphaFoldDB" id="A0A9E6ZNA4"/>
<dbReference type="EMBL" id="CP094358">
    <property type="protein sequence ID" value="UOB17445.1"/>
    <property type="molecule type" value="Genomic_DNA"/>
</dbReference>
<comment type="similarity">
    <text evidence="1 3">Belongs to the short-chain dehydrogenases/reductases (SDR) family.</text>
</comment>
<protein>
    <submittedName>
        <fullName evidence="4">SDR family NAD(P)-dependent oxidoreductase</fullName>
    </submittedName>
</protein>
<evidence type="ECO:0000256" key="1">
    <source>
        <dbReference type="ARBA" id="ARBA00006484"/>
    </source>
</evidence>
<evidence type="ECO:0000256" key="2">
    <source>
        <dbReference type="ARBA" id="ARBA00023002"/>
    </source>
</evidence>
<evidence type="ECO:0000313" key="4">
    <source>
        <dbReference type="EMBL" id="UOB17445.1"/>
    </source>
</evidence>
<gene>
    <name evidence="4" type="ORF">MQE35_17130</name>
</gene>
<dbReference type="InterPro" id="IPR002347">
    <property type="entry name" value="SDR_fam"/>
</dbReference>
<keyword evidence="2" id="KW-0560">Oxidoreductase</keyword>
<dbReference type="KEGG" id="fbm:MQE35_17130"/>
<dbReference type="Gene3D" id="3.40.50.720">
    <property type="entry name" value="NAD(P)-binding Rossmann-like Domain"/>
    <property type="match status" value="1"/>
</dbReference>
<evidence type="ECO:0000256" key="3">
    <source>
        <dbReference type="RuleBase" id="RU000363"/>
    </source>
</evidence>
<dbReference type="PANTHER" id="PTHR24320">
    <property type="entry name" value="RETINOL DEHYDROGENASE"/>
    <property type="match status" value="1"/>
</dbReference>
<dbReference type="SUPFAM" id="SSF51735">
    <property type="entry name" value="NAD(P)-binding Rossmann-fold domains"/>
    <property type="match status" value="1"/>
</dbReference>
<name>A0A9E6ZNA4_9FLAO</name>
<accession>A0A9E6ZNA4</accession>
<evidence type="ECO:0000313" key="5">
    <source>
        <dbReference type="Proteomes" id="UP000831290"/>
    </source>
</evidence>
<dbReference type="Proteomes" id="UP000831290">
    <property type="component" value="Chromosome"/>
</dbReference>
<proteinExistence type="inferred from homology"/>
<organism evidence="4 5">
    <name type="scientific">Abyssalbus ytuae</name>
    <dbReference type="NCBI Taxonomy" id="2926907"/>
    <lineage>
        <taxon>Bacteria</taxon>
        <taxon>Pseudomonadati</taxon>
        <taxon>Bacteroidota</taxon>
        <taxon>Flavobacteriia</taxon>
        <taxon>Flavobacteriales</taxon>
        <taxon>Flavobacteriaceae</taxon>
        <taxon>Abyssalbus</taxon>
    </lineage>
</organism>
<dbReference type="RefSeq" id="WP_255842904.1">
    <property type="nucleotide sequence ID" value="NZ_CP094358.1"/>
</dbReference>
<dbReference type="PRINTS" id="PR00081">
    <property type="entry name" value="GDHRDH"/>
</dbReference>
<reference evidence="4" key="1">
    <citation type="submission" date="2022-03" db="EMBL/GenBank/DDBJ databases">
        <title>Description of Abyssus ytuae gen. nov., sp. nov., a novel member of the family Flavobacteriaceae isolated from the sediment of Mariana Trench.</title>
        <authorList>
            <person name="Zhang J."/>
            <person name="Xu X."/>
        </authorList>
    </citation>
    <scope>NUCLEOTIDE SEQUENCE</scope>
    <source>
        <strain evidence="4">MT3330</strain>
    </source>
</reference>
<dbReference type="Pfam" id="PF00106">
    <property type="entry name" value="adh_short"/>
    <property type="match status" value="1"/>
</dbReference>
<sequence length="306" mass="34533">MKKTIIITGGSQGLGLQTSKILAADKNVSLIIGSRNLKKTEKIAGQLIKDTGNPKIYGLQLDLADFNSIKEFVHNFLQLNLSPLQVLINNAGIQYVSETKYTEQGYELTFGVNHLGHFFLTQLLTPHINKNGKIFNVASGVHNPELKTGMPNPVYSSARKLAFPGSVDLKENLRKQGQIRYSTSKLCNILFTYKLADKYEQQATHIQVFAFDPGMMPGTGLANDYPVIIRFLWKYIMPVQTLFNNRVNTPEQSGKILADWVLNNKTDKSSLYFYAGGEEPSSKLSYDKDLQENLWDFSMKEVRKWL</sequence>
<dbReference type="GO" id="GO:0016491">
    <property type="term" value="F:oxidoreductase activity"/>
    <property type="evidence" value="ECO:0007669"/>
    <property type="project" value="UniProtKB-KW"/>
</dbReference>
<dbReference type="PANTHER" id="PTHR24320:SF148">
    <property type="entry name" value="NAD(P)-BINDING ROSSMANN-FOLD SUPERFAMILY PROTEIN"/>
    <property type="match status" value="1"/>
</dbReference>